<gene>
    <name evidence="1" type="ORF">L210DRAFT_986088</name>
</gene>
<organism evidence="1 2">
    <name type="scientific">Boletus edulis BED1</name>
    <dbReference type="NCBI Taxonomy" id="1328754"/>
    <lineage>
        <taxon>Eukaryota</taxon>
        <taxon>Fungi</taxon>
        <taxon>Dikarya</taxon>
        <taxon>Basidiomycota</taxon>
        <taxon>Agaricomycotina</taxon>
        <taxon>Agaricomycetes</taxon>
        <taxon>Agaricomycetidae</taxon>
        <taxon>Boletales</taxon>
        <taxon>Boletineae</taxon>
        <taxon>Boletaceae</taxon>
        <taxon>Boletoideae</taxon>
        <taxon>Boletus</taxon>
    </lineage>
</organism>
<proteinExistence type="predicted"/>
<reference evidence="1" key="2">
    <citation type="journal article" date="2020" name="Nat. Commun.">
        <title>Large-scale genome sequencing of mycorrhizal fungi provides insights into the early evolution of symbiotic traits.</title>
        <authorList>
            <person name="Miyauchi S."/>
            <person name="Kiss E."/>
            <person name="Kuo A."/>
            <person name="Drula E."/>
            <person name="Kohler A."/>
            <person name="Sanchez-Garcia M."/>
            <person name="Morin E."/>
            <person name="Andreopoulos B."/>
            <person name="Barry K.W."/>
            <person name="Bonito G."/>
            <person name="Buee M."/>
            <person name="Carver A."/>
            <person name="Chen C."/>
            <person name="Cichocki N."/>
            <person name="Clum A."/>
            <person name="Culley D."/>
            <person name="Crous P.W."/>
            <person name="Fauchery L."/>
            <person name="Girlanda M."/>
            <person name="Hayes R.D."/>
            <person name="Keri Z."/>
            <person name="LaButti K."/>
            <person name="Lipzen A."/>
            <person name="Lombard V."/>
            <person name="Magnuson J."/>
            <person name="Maillard F."/>
            <person name="Murat C."/>
            <person name="Nolan M."/>
            <person name="Ohm R.A."/>
            <person name="Pangilinan J."/>
            <person name="Pereira M.F."/>
            <person name="Perotto S."/>
            <person name="Peter M."/>
            <person name="Pfister S."/>
            <person name="Riley R."/>
            <person name="Sitrit Y."/>
            <person name="Stielow J.B."/>
            <person name="Szollosi G."/>
            <person name="Zifcakova L."/>
            <person name="Stursova M."/>
            <person name="Spatafora J.W."/>
            <person name="Tedersoo L."/>
            <person name="Vaario L.M."/>
            <person name="Yamada A."/>
            <person name="Yan M."/>
            <person name="Wang P."/>
            <person name="Xu J."/>
            <person name="Bruns T."/>
            <person name="Baldrian P."/>
            <person name="Vilgalys R."/>
            <person name="Dunand C."/>
            <person name="Henrissat B."/>
            <person name="Grigoriev I.V."/>
            <person name="Hibbett D."/>
            <person name="Nagy L.G."/>
            <person name="Martin F.M."/>
        </authorList>
    </citation>
    <scope>NUCLEOTIDE SEQUENCE</scope>
    <source>
        <strain evidence="1">BED1</strain>
    </source>
</reference>
<dbReference type="EMBL" id="WHUW01000030">
    <property type="protein sequence ID" value="KAF8434188.1"/>
    <property type="molecule type" value="Genomic_DNA"/>
</dbReference>
<evidence type="ECO:0000313" key="2">
    <source>
        <dbReference type="Proteomes" id="UP001194468"/>
    </source>
</evidence>
<protein>
    <submittedName>
        <fullName evidence="1">Uncharacterized protein</fullName>
    </submittedName>
</protein>
<reference evidence="1" key="1">
    <citation type="submission" date="2019-10" db="EMBL/GenBank/DDBJ databases">
        <authorList>
            <consortium name="DOE Joint Genome Institute"/>
            <person name="Kuo A."/>
            <person name="Miyauchi S."/>
            <person name="Kiss E."/>
            <person name="Drula E."/>
            <person name="Kohler A."/>
            <person name="Sanchez-Garcia M."/>
            <person name="Andreopoulos B."/>
            <person name="Barry K.W."/>
            <person name="Bonito G."/>
            <person name="Buee M."/>
            <person name="Carver A."/>
            <person name="Chen C."/>
            <person name="Cichocki N."/>
            <person name="Clum A."/>
            <person name="Culley D."/>
            <person name="Crous P.W."/>
            <person name="Fauchery L."/>
            <person name="Girlanda M."/>
            <person name="Hayes R."/>
            <person name="Keri Z."/>
            <person name="LaButti K."/>
            <person name="Lipzen A."/>
            <person name="Lombard V."/>
            <person name="Magnuson J."/>
            <person name="Maillard F."/>
            <person name="Morin E."/>
            <person name="Murat C."/>
            <person name="Nolan M."/>
            <person name="Ohm R."/>
            <person name="Pangilinan J."/>
            <person name="Pereira M."/>
            <person name="Perotto S."/>
            <person name="Peter M."/>
            <person name="Riley R."/>
            <person name="Sitrit Y."/>
            <person name="Stielow B."/>
            <person name="Szollosi G."/>
            <person name="Zifcakova L."/>
            <person name="Stursova M."/>
            <person name="Spatafora J.W."/>
            <person name="Tedersoo L."/>
            <person name="Vaario L.-M."/>
            <person name="Yamada A."/>
            <person name="Yan M."/>
            <person name="Wang P."/>
            <person name="Xu J."/>
            <person name="Bruns T."/>
            <person name="Baldrian P."/>
            <person name="Vilgalys R."/>
            <person name="Henrissat B."/>
            <person name="Grigoriev I.V."/>
            <person name="Hibbett D."/>
            <person name="Nagy L.G."/>
            <person name="Martin F.M."/>
        </authorList>
    </citation>
    <scope>NUCLEOTIDE SEQUENCE</scope>
    <source>
        <strain evidence="1">BED1</strain>
    </source>
</reference>
<name>A0AAD4BLB7_BOLED</name>
<sequence length="468" mass="50388">MAFSVGAIPPLSLYQPVAGGQIVLPASFSPAPGYAAAIVWAEREINLTYSFSVLDDSQGVYSGFVVPTPPLLNSTVSARWLTDVIGFNPYCTWAKPNITVTAFNYTLNSTVVPDTAVTVHLVGLDLQVSVPSSYFPVYTSFFISSINVHDTTVTVLNYTTGSLPTDGAMVMSVIQCVSTNCTEKAIDITGLFINFTDVPSMRFSSIDADYELGFLVCKPNLTIETREIRTQGSMTLEVQPLADGASPYPRQGNLDWTQTSLLVAFSLSALTSDSGPASSAWNGLGSVTQTHFMFGKEQINSIRTSINYENTTVLLKPLSTDQLAQGYTEMAKASMKPYVSGLLGTSYVPGRIATVEQIFVSSLPHVVASTVLILLLLGMAVAAQFRTGRGDQFNLTNIAAALADTGLPAMVKRAKVDVVTQARPSVSRSRWLKNSVGEEVSGRLGNWKVFLERAAKEDAVETLHISQE</sequence>
<dbReference type="AlphaFoldDB" id="A0AAD4BLB7"/>
<dbReference type="Proteomes" id="UP001194468">
    <property type="component" value="Unassembled WGS sequence"/>
</dbReference>
<keyword evidence="2" id="KW-1185">Reference proteome</keyword>
<comment type="caution">
    <text evidence="1">The sequence shown here is derived from an EMBL/GenBank/DDBJ whole genome shotgun (WGS) entry which is preliminary data.</text>
</comment>
<evidence type="ECO:0000313" key="1">
    <source>
        <dbReference type="EMBL" id="KAF8434188.1"/>
    </source>
</evidence>
<accession>A0AAD4BLB7</accession>